<dbReference type="SUPFAM" id="SSF55545">
    <property type="entry name" value="beta-N-acetylhexosaminidase-like domain"/>
    <property type="match status" value="1"/>
</dbReference>
<keyword evidence="5" id="KW-0326">Glycosidase</keyword>
<feature type="domain" description="Beta-hexosaminidase bacterial type N-terminal" evidence="8">
    <location>
        <begin position="20"/>
        <end position="146"/>
    </location>
</feature>
<dbReference type="Pfam" id="PF00728">
    <property type="entry name" value="Glyco_hydro_20"/>
    <property type="match status" value="1"/>
</dbReference>
<protein>
    <recommendedName>
        <fullName evidence="3">beta-N-acetylhexosaminidase</fullName>
        <ecNumber evidence="3">3.2.1.52</ecNumber>
    </recommendedName>
</protein>
<dbReference type="PANTHER" id="PTHR22600">
    <property type="entry name" value="BETA-HEXOSAMINIDASE"/>
    <property type="match status" value="1"/>
</dbReference>
<dbReference type="Pfam" id="PF02838">
    <property type="entry name" value="Glyco_hydro_20b"/>
    <property type="match status" value="1"/>
</dbReference>
<keyword evidence="10" id="KW-1185">Reference proteome</keyword>
<dbReference type="Proteomes" id="UP001598138">
    <property type="component" value="Unassembled WGS sequence"/>
</dbReference>
<evidence type="ECO:0000256" key="3">
    <source>
        <dbReference type="ARBA" id="ARBA00012663"/>
    </source>
</evidence>
<evidence type="ECO:0000259" key="8">
    <source>
        <dbReference type="Pfam" id="PF02838"/>
    </source>
</evidence>
<sequence length="529" mass="59685">MKIFALLVFISFAGFAQNNYNLIPLPKEVIPQTGQFVVKKSTTIGYSHTEFAPVANLLQEYLQGASSFPISAKATKSAVIQFSQNANLGDEAYTLQISSKKIAIQAKTGKGAFYALQTLLQLMPAQVYAGSPLTGSISIPNVSIKDEPRFSYRGLMLDVGRYYYPVASVKRFIDLMAIYKMNTFHWHLTEDQGWRIEIKKYPLLTSISSVRKESMLGHYKDQKYDGKPHGGFYTQEEVKDIVAYATKKYIEVIPEIEMPGHSQAVLAGYPQFGANADKLYQVKTKWGVSDDVLFPREETFTFLEDVLTEVMALFPGQYIHIGGDECPKTQWKESRFCQDLIKKLGLKDEHELQSYFIRRIDKFVTSKGKKLLGWDEILEGGLSPNAMVMSWRGTKGGIEAAKQNHDVVMSPNSYFYLDYYQADPKTEPVAIGGLLPLSKCYSFEPNLPELTAEEAKHVVGIQANIWTEYISNIAYAEYMTYPRALALSEVAWSTKESKNYADFKRRLTGHLPAMDALKINYSKAFLAQP</sequence>
<feature type="chain" id="PRO_5046126844" description="beta-N-acetylhexosaminidase" evidence="6">
    <location>
        <begin position="17"/>
        <end position="529"/>
    </location>
</feature>
<dbReference type="PRINTS" id="PR00738">
    <property type="entry name" value="GLHYDRLASE20"/>
</dbReference>
<evidence type="ECO:0000313" key="10">
    <source>
        <dbReference type="Proteomes" id="UP001598138"/>
    </source>
</evidence>
<evidence type="ECO:0000256" key="6">
    <source>
        <dbReference type="SAM" id="SignalP"/>
    </source>
</evidence>
<evidence type="ECO:0000259" key="7">
    <source>
        <dbReference type="Pfam" id="PF00728"/>
    </source>
</evidence>
<dbReference type="CDD" id="cd06563">
    <property type="entry name" value="GH20_chitobiase-like"/>
    <property type="match status" value="1"/>
</dbReference>
<dbReference type="PIRSF" id="PIRSF001093">
    <property type="entry name" value="B-hxosamndse_ab_euk"/>
    <property type="match status" value="1"/>
</dbReference>
<evidence type="ECO:0000256" key="2">
    <source>
        <dbReference type="ARBA" id="ARBA00006285"/>
    </source>
</evidence>
<keyword evidence="4" id="KW-0378">Hydrolase</keyword>
<comment type="similarity">
    <text evidence="2">Belongs to the glycosyl hydrolase 20 family.</text>
</comment>
<dbReference type="InterPro" id="IPR015882">
    <property type="entry name" value="HEX_bac_N"/>
</dbReference>
<comment type="catalytic activity">
    <reaction evidence="1">
        <text>Hydrolysis of terminal non-reducing N-acetyl-D-hexosamine residues in N-acetyl-beta-D-hexosaminides.</text>
        <dbReference type="EC" id="3.2.1.52"/>
    </reaction>
</comment>
<gene>
    <name evidence="9" type="ORF">U0R10_07555</name>
</gene>
<feature type="signal peptide" evidence="6">
    <location>
        <begin position="1"/>
        <end position="16"/>
    </location>
</feature>
<dbReference type="Gene3D" id="3.30.379.10">
    <property type="entry name" value="Chitobiase/beta-hexosaminidase domain 2-like"/>
    <property type="match status" value="1"/>
</dbReference>
<name>A0ABW6DEE5_9BACT</name>
<dbReference type="RefSeq" id="WP_377983352.1">
    <property type="nucleotide sequence ID" value="NZ_JBBKXZ010000002.1"/>
</dbReference>
<dbReference type="EC" id="3.2.1.52" evidence="3"/>
<comment type="caution">
    <text evidence="9">The sequence shown here is derived from an EMBL/GenBank/DDBJ whole genome shotgun (WGS) entry which is preliminary data.</text>
</comment>
<evidence type="ECO:0000313" key="9">
    <source>
        <dbReference type="EMBL" id="MFD3394470.1"/>
    </source>
</evidence>
<feature type="domain" description="Glycoside hydrolase family 20 catalytic" evidence="7">
    <location>
        <begin position="150"/>
        <end position="494"/>
    </location>
</feature>
<evidence type="ECO:0000256" key="4">
    <source>
        <dbReference type="ARBA" id="ARBA00022801"/>
    </source>
</evidence>
<organism evidence="9 10">
    <name type="scientific">Aquirufa avitistagni</name>
    <dbReference type="NCBI Taxonomy" id="3104728"/>
    <lineage>
        <taxon>Bacteria</taxon>
        <taxon>Pseudomonadati</taxon>
        <taxon>Bacteroidota</taxon>
        <taxon>Cytophagia</taxon>
        <taxon>Cytophagales</taxon>
        <taxon>Flectobacillaceae</taxon>
        <taxon>Aquirufa</taxon>
    </lineage>
</organism>
<keyword evidence="6" id="KW-0732">Signal</keyword>
<dbReference type="InterPro" id="IPR015883">
    <property type="entry name" value="Glyco_hydro_20_cat"/>
</dbReference>
<reference evidence="9 10" key="1">
    <citation type="submission" date="2024-03" db="EMBL/GenBank/DDBJ databases">
        <title>Aquirufa genome sequencing.</title>
        <authorList>
            <person name="Pitt A."/>
            <person name="Hahn M.W."/>
        </authorList>
    </citation>
    <scope>NUCLEOTIDE SEQUENCE [LARGE SCALE GENOMIC DNA]</scope>
    <source>
        <strain evidence="9 10">OSTEICH-129V</strain>
    </source>
</reference>
<proteinExistence type="inferred from homology"/>
<dbReference type="InterPro" id="IPR025705">
    <property type="entry name" value="Beta_hexosaminidase_sua/sub"/>
</dbReference>
<evidence type="ECO:0000256" key="5">
    <source>
        <dbReference type="ARBA" id="ARBA00023295"/>
    </source>
</evidence>
<dbReference type="Gene3D" id="3.20.20.80">
    <property type="entry name" value="Glycosidases"/>
    <property type="match status" value="1"/>
</dbReference>
<evidence type="ECO:0000256" key="1">
    <source>
        <dbReference type="ARBA" id="ARBA00001231"/>
    </source>
</evidence>
<dbReference type="EMBL" id="JBBKXZ010000002">
    <property type="protein sequence ID" value="MFD3394470.1"/>
    <property type="molecule type" value="Genomic_DNA"/>
</dbReference>
<dbReference type="InterPro" id="IPR017853">
    <property type="entry name" value="GH"/>
</dbReference>
<dbReference type="InterPro" id="IPR029018">
    <property type="entry name" value="Hex-like_dom2"/>
</dbReference>
<dbReference type="SUPFAM" id="SSF51445">
    <property type="entry name" value="(Trans)glycosidases"/>
    <property type="match status" value="1"/>
</dbReference>
<dbReference type="PANTHER" id="PTHR22600:SF57">
    <property type="entry name" value="BETA-N-ACETYLHEXOSAMINIDASE"/>
    <property type="match status" value="1"/>
</dbReference>
<accession>A0ABW6DEE5</accession>